<feature type="region of interest" description="Disordered" evidence="1">
    <location>
        <begin position="197"/>
        <end position="236"/>
    </location>
</feature>
<accession>Q2QUN6</accession>
<reference evidence="2" key="3">
    <citation type="submission" date="2006-01" db="EMBL/GenBank/DDBJ databases">
        <authorList>
            <person name="Buell R."/>
        </authorList>
    </citation>
    <scope>NUCLEOTIDE SEQUENCE</scope>
</reference>
<dbReference type="EMBL" id="DP000011">
    <property type="protein sequence ID" value="ABA97300.1"/>
    <property type="molecule type" value="Genomic_DNA"/>
</dbReference>
<reference evidence="2" key="2">
    <citation type="submission" date="2005-04" db="EMBL/GenBank/DDBJ databases">
        <authorList>
            <person name="Buell C.R."/>
            <person name="Wing R.A."/>
            <person name="McCombie W.A."/>
            <person name="Ouyang S."/>
        </authorList>
    </citation>
    <scope>NUCLEOTIDE SEQUENCE</scope>
</reference>
<sequence length="236" mass="26844">MPRYKPEYLFGVEGFVQELRTMSFVIGFGTAPFYAQIPHDLHEEKCRVKVTLNSNSEDIPSVMFEAGGRNYIHACQEGSDRGSYLETEGIENDATTRHLVEMLWAMDESRAETVLAAQDREDRNRGKICKLEDKVDRLEKELAALKGEAPPQKARIRLTARKRALFVPRYQLAPKVRVVEKEVAPALADPPVIIISDDEGEESKRTHSKIEWVATQDDEDEPNEPSIDLRCSEELE</sequence>
<name>Q2QUN6_ORYSJ</name>
<proteinExistence type="predicted"/>
<reference evidence="2" key="1">
    <citation type="journal article" date="2005" name="BMC Biol.">
        <title>The sequence of rice chromosomes 11 and 12, rich in disease resistance genes and recent gene duplications.</title>
        <authorList>
            <consortium name="The rice chromosomes 11 and 12 sequencing consortia"/>
        </authorList>
    </citation>
    <scope>NUCLEOTIDE SEQUENCE [LARGE SCALE GENOMIC DNA]</scope>
</reference>
<gene>
    <name evidence="2" type="ordered locus">LOC_Os12g15640</name>
</gene>
<evidence type="ECO:0000256" key="1">
    <source>
        <dbReference type="SAM" id="MobiDB-lite"/>
    </source>
</evidence>
<evidence type="ECO:0000313" key="2">
    <source>
        <dbReference type="EMBL" id="ABA97300.1"/>
    </source>
</evidence>
<dbReference type="AlphaFoldDB" id="Q2QUN6"/>
<organism evidence="2">
    <name type="scientific">Oryza sativa subsp. japonica</name>
    <name type="common">Rice</name>
    <dbReference type="NCBI Taxonomy" id="39947"/>
    <lineage>
        <taxon>Eukaryota</taxon>
        <taxon>Viridiplantae</taxon>
        <taxon>Streptophyta</taxon>
        <taxon>Embryophyta</taxon>
        <taxon>Tracheophyta</taxon>
        <taxon>Spermatophyta</taxon>
        <taxon>Magnoliopsida</taxon>
        <taxon>Liliopsida</taxon>
        <taxon>Poales</taxon>
        <taxon>Poaceae</taxon>
        <taxon>BOP clade</taxon>
        <taxon>Oryzoideae</taxon>
        <taxon>Oryzeae</taxon>
        <taxon>Oryzinae</taxon>
        <taxon>Oryza</taxon>
        <taxon>Oryza sativa</taxon>
    </lineage>
</organism>
<protein>
    <submittedName>
        <fullName evidence="2">Retrotransposon protein, putative, Ty3-gypsy subclass</fullName>
    </submittedName>
</protein>